<organism evidence="2 3">
    <name type="scientific">Pseudohalioglobus sediminis</name>
    <dbReference type="NCBI Taxonomy" id="2606449"/>
    <lineage>
        <taxon>Bacteria</taxon>
        <taxon>Pseudomonadati</taxon>
        <taxon>Pseudomonadota</taxon>
        <taxon>Gammaproteobacteria</taxon>
        <taxon>Cellvibrionales</taxon>
        <taxon>Halieaceae</taxon>
        <taxon>Pseudohalioglobus</taxon>
    </lineage>
</organism>
<protein>
    <submittedName>
        <fullName evidence="2">DUF861 domain-containing protein</fullName>
    </submittedName>
</protein>
<dbReference type="EMBL" id="VTUX01000003">
    <property type="protein sequence ID" value="KAA1192612.1"/>
    <property type="molecule type" value="Genomic_DNA"/>
</dbReference>
<dbReference type="Pfam" id="PF05899">
    <property type="entry name" value="Cupin_3"/>
    <property type="match status" value="1"/>
</dbReference>
<dbReference type="AlphaFoldDB" id="A0A5B0WZX6"/>
<evidence type="ECO:0000313" key="3">
    <source>
        <dbReference type="Proteomes" id="UP000323708"/>
    </source>
</evidence>
<keyword evidence="3" id="KW-1185">Reference proteome</keyword>
<feature type="domain" description="(S)-ureidoglycine aminohydrolase cupin" evidence="1">
    <location>
        <begin position="126"/>
        <end position="170"/>
    </location>
</feature>
<sequence length="193" mass="21068">MAVLTLTRTRFGVPTTLRPAKKQTGRIGCMGLTLCAVLLVAEPTLAEQAGGNTMEEIKTQTTPSPVRMNPDKIAGVDLTAGEPFLAPEDLLEGNHRPRGDALYWGKELVVEIYEDDPGTHAITNPFPVDEYVMVLSGKLILTDADGQMQEFVAGDSLMVPKGFTGTWQMLGNYRELIVVERESYENALKAGEE</sequence>
<reference evidence="2 3" key="1">
    <citation type="submission" date="2019-09" db="EMBL/GenBank/DDBJ databases">
        <authorList>
            <person name="Chen X.-Y."/>
        </authorList>
    </citation>
    <scope>NUCLEOTIDE SEQUENCE [LARGE SCALE GENOMIC DNA]</scope>
    <source>
        <strain evidence="2 3">NY5</strain>
    </source>
</reference>
<dbReference type="PANTHER" id="PTHR40943:SF1">
    <property type="entry name" value="CYTOPLASMIC PROTEIN"/>
    <property type="match status" value="1"/>
</dbReference>
<dbReference type="Proteomes" id="UP000323708">
    <property type="component" value="Unassembled WGS sequence"/>
</dbReference>
<gene>
    <name evidence="2" type="ORF">F0M18_08070</name>
</gene>
<dbReference type="InterPro" id="IPR008579">
    <property type="entry name" value="UGlyAH_Cupin_dom"/>
</dbReference>
<accession>A0A5B0WZX6</accession>
<comment type="caution">
    <text evidence="2">The sequence shown here is derived from an EMBL/GenBank/DDBJ whole genome shotgun (WGS) entry which is preliminary data.</text>
</comment>
<evidence type="ECO:0000259" key="1">
    <source>
        <dbReference type="Pfam" id="PF05899"/>
    </source>
</evidence>
<dbReference type="InterPro" id="IPR011051">
    <property type="entry name" value="RmlC_Cupin_sf"/>
</dbReference>
<evidence type="ECO:0000313" key="2">
    <source>
        <dbReference type="EMBL" id="KAA1192612.1"/>
    </source>
</evidence>
<dbReference type="SUPFAM" id="SSF51182">
    <property type="entry name" value="RmlC-like cupins"/>
    <property type="match status" value="1"/>
</dbReference>
<dbReference type="PANTHER" id="PTHR40943">
    <property type="entry name" value="CYTOPLASMIC PROTEIN-RELATED"/>
    <property type="match status" value="1"/>
</dbReference>
<dbReference type="Gene3D" id="2.60.120.10">
    <property type="entry name" value="Jelly Rolls"/>
    <property type="match status" value="1"/>
</dbReference>
<name>A0A5B0WZX6_9GAMM</name>
<proteinExistence type="predicted"/>
<dbReference type="InterPro" id="IPR014710">
    <property type="entry name" value="RmlC-like_jellyroll"/>
</dbReference>